<reference evidence="5" key="2">
    <citation type="journal article" date="2014" name="ISME J.">
        <title>Microbial stratification in low pH oxic and suboxic macroscopic growths along an acid mine drainage.</title>
        <authorList>
            <person name="Mendez-Garcia C."/>
            <person name="Mesa V."/>
            <person name="Sprenger R.R."/>
            <person name="Richter M."/>
            <person name="Diez M.S."/>
            <person name="Solano J."/>
            <person name="Bargiela R."/>
            <person name="Golyshina O.V."/>
            <person name="Manteca A."/>
            <person name="Ramos J.L."/>
            <person name="Gallego J.R."/>
            <person name="Llorente I."/>
            <person name="Martins Dos Santos V.A."/>
            <person name="Jensen O.N."/>
            <person name="Pelaez A.I."/>
            <person name="Sanchez J."/>
            <person name="Ferrer M."/>
        </authorList>
    </citation>
    <scope>NUCLEOTIDE SEQUENCE</scope>
</reference>
<dbReference type="InterPro" id="IPR001737">
    <property type="entry name" value="KsgA/Erm"/>
</dbReference>
<dbReference type="AlphaFoldDB" id="T1C987"/>
<dbReference type="GO" id="GO:0008168">
    <property type="term" value="F:methyltransferase activity"/>
    <property type="evidence" value="ECO:0007669"/>
    <property type="project" value="UniProtKB-KW"/>
</dbReference>
<dbReference type="Gene3D" id="3.40.50.150">
    <property type="entry name" value="Vaccinia Virus protein VP39"/>
    <property type="match status" value="1"/>
</dbReference>
<evidence type="ECO:0000256" key="3">
    <source>
        <dbReference type="ARBA" id="ARBA00022691"/>
    </source>
</evidence>
<gene>
    <name evidence="5" type="ORF">B1A_02866</name>
</gene>
<evidence type="ECO:0000256" key="1">
    <source>
        <dbReference type="ARBA" id="ARBA00022603"/>
    </source>
</evidence>
<reference evidence="5" key="1">
    <citation type="submission" date="2013-08" db="EMBL/GenBank/DDBJ databases">
        <authorList>
            <person name="Mendez C."/>
            <person name="Richter M."/>
            <person name="Ferrer M."/>
            <person name="Sanchez J."/>
        </authorList>
    </citation>
    <scope>NUCLEOTIDE SEQUENCE</scope>
</reference>
<evidence type="ECO:0000313" key="5">
    <source>
        <dbReference type="EMBL" id="EQD77633.1"/>
    </source>
</evidence>
<evidence type="ECO:0000256" key="2">
    <source>
        <dbReference type="ARBA" id="ARBA00022679"/>
    </source>
</evidence>
<organism evidence="5">
    <name type="scientific">mine drainage metagenome</name>
    <dbReference type="NCBI Taxonomy" id="410659"/>
    <lineage>
        <taxon>unclassified sequences</taxon>
        <taxon>metagenomes</taxon>
        <taxon>ecological metagenomes</taxon>
    </lineage>
</organism>
<keyword evidence="4" id="KW-0694">RNA-binding</keyword>
<comment type="caution">
    <text evidence="5">The sequence shown here is derived from an EMBL/GenBank/DDBJ whole genome shotgun (WGS) entry which is preliminary data.</text>
</comment>
<name>T1C987_9ZZZZ</name>
<keyword evidence="1 5" id="KW-0489">Methyltransferase</keyword>
<dbReference type="InterPro" id="IPR029063">
    <property type="entry name" value="SAM-dependent_MTases_sf"/>
</dbReference>
<keyword evidence="2 5" id="KW-0808">Transferase</keyword>
<accession>T1C987</accession>
<dbReference type="GO" id="GO:0032259">
    <property type="term" value="P:methylation"/>
    <property type="evidence" value="ECO:0007669"/>
    <property type="project" value="UniProtKB-KW"/>
</dbReference>
<dbReference type="EC" id="2.1.1.-" evidence="5"/>
<dbReference type="GO" id="GO:0003723">
    <property type="term" value="F:RNA binding"/>
    <property type="evidence" value="ECO:0007669"/>
    <property type="project" value="UniProtKB-KW"/>
</dbReference>
<dbReference type="PROSITE" id="PS51689">
    <property type="entry name" value="SAM_RNA_A_N6_MT"/>
    <property type="match status" value="1"/>
</dbReference>
<feature type="non-terminal residue" evidence="5">
    <location>
        <position position="56"/>
    </location>
</feature>
<proteinExistence type="predicted"/>
<sequence>MEKMIITPPHRARKSLGQNFLTDPGIAQRIVNFLDPAISRETPVIEIGPGKGILTK</sequence>
<dbReference type="SUPFAM" id="SSF53335">
    <property type="entry name" value="S-adenosyl-L-methionine-dependent methyltransferases"/>
    <property type="match status" value="1"/>
</dbReference>
<evidence type="ECO:0000256" key="4">
    <source>
        <dbReference type="ARBA" id="ARBA00022884"/>
    </source>
</evidence>
<protein>
    <submittedName>
        <fullName evidence="5">Ribosomal RNA adenine methylase transferase</fullName>
        <ecNumber evidence="5">2.1.1.-</ecNumber>
    </submittedName>
</protein>
<keyword evidence="3" id="KW-0949">S-adenosyl-L-methionine</keyword>
<dbReference type="Pfam" id="PF00398">
    <property type="entry name" value="RrnaAD"/>
    <property type="match status" value="1"/>
</dbReference>
<dbReference type="EMBL" id="AUZX01002108">
    <property type="protein sequence ID" value="EQD77633.1"/>
    <property type="molecule type" value="Genomic_DNA"/>
</dbReference>